<evidence type="ECO:0000256" key="1">
    <source>
        <dbReference type="SAM" id="MobiDB-lite"/>
    </source>
</evidence>
<organism evidence="4 5">
    <name type="scientific">Corynebacterium durum F0235</name>
    <dbReference type="NCBI Taxonomy" id="1035195"/>
    <lineage>
        <taxon>Bacteria</taxon>
        <taxon>Bacillati</taxon>
        <taxon>Actinomycetota</taxon>
        <taxon>Actinomycetes</taxon>
        <taxon>Mycobacteriales</taxon>
        <taxon>Corynebacteriaceae</taxon>
        <taxon>Corynebacterium</taxon>
    </lineage>
</organism>
<dbReference type="OrthoDB" id="4966979at2"/>
<keyword evidence="2" id="KW-1133">Transmembrane helix</keyword>
<dbReference type="eggNOG" id="COG2311">
    <property type="taxonomic scope" value="Bacteria"/>
</dbReference>
<feature type="region of interest" description="Disordered" evidence="1">
    <location>
        <begin position="478"/>
        <end position="501"/>
    </location>
</feature>
<feature type="region of interest" description="Disordered" evidence="1">
    <location>
        <begin position="1"/>
        <end position="74"/>
    </location>
</feature>
<feature type="transmembrane region" description="Helical" evidence="2">
    <location>
        <begin position="425"/>
        <end position="443"/>
    </location>
</feature>
<feature type="transmembrane region" description="Helical" evidence="2">
    <location>
        <begin position="368"/>
        <end position="388"/>
    </location>
</feature>
<dbReference type="AlphaFoldDB" id="L1MER2"/>
<evidence type="ECO:0000256" key="2">
    <source>
        <dbReference type="SAM" id="Phobius"/>
    </source>
</evidence>
<dbReference type="PATRIC" id="fig|1035195.3.peg.1695"/>
<dbReference type="EMBL" id="AMEM01000024">
    <property type="protein sequence ID" value="EKX89406.1"/>
    <property type="molecule type" value="Genomic_DNA"/>
</dbReference>
<dbReference type="RefSeq" id="WP_006064102.1">
    <property type="nucleotide sequence ID" value="NZ_KB290831.1"/>
</dbReference>
<feature type="transmembrane region" description="Helical" evidence="2">
    <location>
        <begin position="395"/>
        <end position="419"/>
    </location>
</feature>
<feature type="compositionally biased region" description="Acidic residues" evidence="1">
    <location>
        <begin position="491"/>
        <end position="501"/>
    </location>
</feature>
<dbReference type="InterPro" id="IPR012429">
    <property type="entry name" value="HGSNAT_cat"/>
</dbReference>
<feature type="domain" description="Heparan-alpha-glucosaminide N-acetyltransferase catalytic" evidence="3">
    <location>
        <begin position="94"/>
        <end position="297"/>
    </location>
</feature>
<accession>L1MER2</accession>
<feature type="compositionally biased region" description="Basic and acidic residues" evidence="1">
    <location>
        <begin position="36"/>
        <end position="55"/>
    </location>
</feature>
<evidence type="ECO:0000313" key="4">
    <source>
        <dbReference type="EMBL" id="EKX89406.1"/>
    </source>
</evidence>
<feature type="compositionally biased region" description="Polar residues" evidence="1">
    <location>
        <begin position="1"/>
        <end position="17"/>
    </location>
</feature>
<dbReference type="Pfam" id="PF07786">
    <property type="entry name" value="HGSNAT_cat"/>
    <property type="match status" value="1"/>
</dbReference>
<feature type="transmembrane region" description="Helical" evidence="2">
    <location>
        <begin position="260"/>
        <end position="285"/>
    </location>
</feature>
<dbReference type="Proteomes" id="UP000010445">
    <property type="component" value="Unassembled WGS sequence"/>
</dbReference>
<keyword evidence="2" id="KW-0812">Transmembrane</keyword>
<dbReference type="HOGENOM" id="CLU_036065_1_0_11"/>
<evidence type="ECO:0000259" key="3">
    <source>
        <dbReference type="Pfam" id="PF07786"/>
    </source>
</evidence>
<reference evidence="4 5" key="1">
    <citation type="submission" date="2012-05" db="EMBL/GenBank/DDBJ databases">
        <authorList>
            <person name="Weinstock G."/>
            <person name="Sodergren E."/>
            <person name="Lobos E.A."/>
            <person name="Fulton L."/>
            <person name="Fulton R."/>
            <person name="Courtney L."/>
            <person name="Fronick C."/>
            <person name="O'Laughlin M."/>
            <person name="Godfrey J."/>
            <person name="Wilson R.M."/>
            <person name="Miner T."/>
            <person name="Farmer C."/>
            <person name="Delehaunty K."/>
            <person name="Cordes M."/>
            <person name="Minx P."/>
            <person name="Tomlinson C."/>
            <person name="Chen J."/>
            <person name="Wollam A."/>
            <person name="Pepin K.H."/>
            <person name="Bhonagiri V."/>
            <person name="Zhang X."/>
            <person name="Suruliraj S."/>
            <person name="Warren W."/>
            <person name="Mitreva M."/>
            <person name="Mardis E.R."/>
            <person name="Wilson R.K."/>
        </authorList>
    </citation>
    <scope>NUCLEOTIDE SEQUENCE [LARGE SCALE GENOMIC DNA]</scope>
    <source>
        <strain evidence="4 5">F0235</strain>
    </source>
</reference>
<sequence>MPSNSFDPIPLRSTTEGQVPEGHLPPGTRPSPGRRPSREAWLGKRKQAVEARDDAAVEETSQSTSMPSGPDHPVIRHFRHRVERFTNDGRATGRLTGIDAARGLAMVGMVAIHTLPELNEKTGRPTMNWNLFSGHASALFAVLAGVTISLLSGGNNPHTGDRMQQTRIMLGTRALVLLLFGLTLNFMDFSAHNILLYYGLYFLLVIPFTTMTSGQLFVMGGFCAIFGPLAIQATRLVTVIDPSPNPSLEQAISDPIGTVLALFALGTYPAFTWLTFIFIGMGIGRLQLTREKTQTKLVFYGLTIALTSSIASQMLLYQFGGLEAIQRANASMSSDNIQSIIDFGGGNDQLETTMWWLVIPTPHSNTTFSVLISGGIAIALIGVFLMLGKQKVVPLALLADIGSMTLTLFTLHLTFLSIVDVDARPVLWFITQIGVAISIAAIWKRIWKRGPLEYIVTTVCGNTARILQPKVASLLRRGGASGDEAQREGLDGADSESDADLEDSEELIPSIESVFLPALHDVNTTMQYKQGKNINRASHVRLFGQPVHTTHHKKK</sequence>
<keyword evidence="5" id="KW-1185">Reference proteome</keyword>
<feature type="transmembrane region" description="Helical" evidence="2">
    <location>
        <begin position="136"/>
        <end position="154"/>
    </location>
</feature>
<keyword evidence="2" id="KW-0472">Membrane</keyword>
<comment type="caution">
    <text evidence="4">The sequence shown here is derived from an EMBL/GenBank/DDBJ whole genome shotgun (WGS) entry which is preliminary data.</text>
</comment>
<protein>
    <recommendedName>
        <fullName evidence="3">Heparan-alpha-glucosaminide N-acetyltransferase catalytic domain-containing protein</fullName>
    </recommendedName>
</protein>
<feature type="transmembrane region" description="Helical" evidence="2">
    <location>
        <begin position="166"/>
        <end position="184"/>
    </location>
</feature>
<feature type="transmembrane region" description="Helical" evidence="2">
    <location>
        <begin position="297"/>
        <end position="317"/>
    </location>
</feature>
<evidence type="ECO:0000313" key="5">
    <source>
        <dbReference type="Proteomes" id="UP000010445"/>
    </source>
</evidence>
<gene>
    <name evidence="4" type="ORF">HMPREF9997_01877</name>
</gene>
<feature type="transmembrane region" description="Helical" evidence="2">
    <location>
        <begin position="190"/>
        <end position="209"/>
    </location>
</feature>
<name>L1MER2_9CORY</name>
<proteinExistence type="predicted"/>